<dbReference type="STRING" id="225345.CLCHR_16070"/>
<accession>A0A1V4IUB5</accession>
<feature type="domain" description="Phospholipase C/D" evidence="1">
    <location>
        <begin position="4"/>
        <end position="155"/>
    </location>
</feature>
<name>A0A1V4IUB5_9CLOT</name>
<gene>
    <name evidence="2" type="ORF">CLCHR_16070</name>
</gene>
<dbReference type="RefSeq" id="WP_079439170.1">
    <property type="nucleotide sequence ID" value="NZ_MZGT01000017.1"/>
</dbReference>
<dbReference type="InterPro" id="IPR008947">
    <property type="entry name" value="PLipase_C/P1_nuclease_dom_sf"/>
</dbReference>
<proteinExistence type="predicted"/>
<dbReference type="Proteomes" id="UP000191056">
    <property type="component" value="Unassembled WGS sequence"/>
</dbReference>
<keyword evidence="3" id="KW-1185">Reference proteome</keyword>
<reference evidence="2 3" key="1">
    <citation type="submission" date="2017-03" db="EMBL/GenBank/DDBJ databases">
        <title>Genome sequence of Clostridium chromiireducens DSM 23318.</title>
        <authorList>
            <person name="Poehlein A."/>
            <person name="Daniel R."/>
        </authorList>
    </citation>
    <scope>NUCLEOTIDE SEQUENCE [LARGE SCALE GENOMIC DNA]</scope>
    <source>
        <strain evidence="2 3">DSM 23318</strain>
    </source>
</reference>
<comment type="caution">
    <text evidence="2">The sequence shown here is derived from an EMBL/GenBank/DDBJ whole genome shotgun (WGS) entry which is preliminary data.</text>
</comment>
<evidence type="ECO:0000313" key="2">
    <source>
        <dbReference type="EMBL" id="OPJ63509.1"/>
    </source>
</evidence>
<dbReference type="Pfam" id="PF00882">
    <property type="entry name" value="Zn_dep_PLPC"/>
    <property type="match status" value="1"/>
</dbReference>
<dbReference type="SUPFAM" id="SSF48537">
    <property type="entry name" value="Phospholipase C/P1 nuclease"/>
    <property type="match status" value="1"/>
</dbReference>
<dbReference type="OrthoDB" id="2878022at2"/>
<dbReference type="InterPro" id="IPR029002">
    <property type="entry name" value="PLPC/GPLD1"/>
</dbReference>
<evidence type="ECO:0000313" key="3">
    <source>
        <dbReference type="Proteomes" id="UP000191056"/>
    </source>
</evidence>
<protein>
    <recommendedName>
        <fullName evidence="1">Phospholipase C/D domain-containing protein</fullName>
    </recommendedName>
</protein>
<dbReference type="AlphaFoldDB" id="A0A1V4IUB5"/>
<dbReference type="EMBL" id="MZGT01000017">
    <property type="protein sequence ID" value="OPJ63509.1"/>
    <property type="molecule type" value="Genomic_DNA"/>
</dbReference>
<organism evidence="2 3">
    <name type="scientific">Clostridium chromiireducens</name>
    <dbReference type="NCBI Taxonomy" id="225345"/>
    <lineage>
        <taxon>Bacteria</taxon>
        <taxon>Bacillati</taxon>
        <taxon>Bacillota</taxon>
        <taxon>Clostridia</taxon>
        <taxon>Eubacteriales</taxon>
        <taxon>Clostridiaceae</taxon>
        <taxon>Clostridium</taxon>
    </lineage>
</organism>
<dbReference type="GO" id="GO:0016788">
    <property type="term" value="F:hydrolase activity, acting on ester bonds"/>
    <property type="evidence" value="ECO:0007669"/>
    <property type="project" value="InterPro"/>
</dbReference>
<evidence type="ECO:0000259" key="1">
    <source>
        <dbReference type="Pfam" id="PF00882"/>
    </source>
</evidence>
<sequence>MINTHKTMAENILKHANTKSVYLINNKRFIWGNVKPDCAPKYKFKKHYFNESIDMIVDKINYLSSLTLEDVHYNMTIGKFSEELGVICHFLCDFFCAPHYYRWEFKSTSAVKNHMSYEKKLAKFAKGFKQTGIINTNIEPDNIKEFILQLQEQYDGMIDYHNDLTFSYYVCDSILNMILDNVFFNDNKVSKAI</sequence>